<name>C6HVA7_9BACT</name>
<feature type="signal peptide" evidence="1">
    <location>
        <begin position="1"/>
        <end position="25"/>
    </location>
</feature>
<feature type="chain" id="PRO_5002965524" evidence="1">
    <location>
        <begin position="26"/>
        <end position="377"/>
    </location>
</feature>
<keyword evidence="1" id="KW-0732">Signal</keyword>
<evidence type="ECO:0000313" key="3">
    <source>
        <dbReference type="Proteomes" id="UP000009374"/>
    </source>
</evidence>
<organism evidence="2 3">
    <name type="scientific">Leptospirillum ferrodiazotrophum</name>
    <dbReference type="NCBI Taxonomy" id="412449"/>
    <lineage>
        <taxon>Bacteria</taxon>
        <taxon>Pseudomonadati</taxon>
        <taxon>Nitrospirota</taxon>
        <taxon>Nitrospiria</taxon>
        <taxon>Nitrospirales</taxon>
        <taxon>Nitrospiraceae</taxon>
        <taxon>Leptospirillum</taxon>
    </lineage>
</organism>
<evidence type="ECO:0000256" key="1">
    <source>
        <dbReference type="SAM" id="SignalP"/>
    </source>
</evidence>
<proteinExistence type="predicted"/>
<dbReference type="Proteomes" id="UP000009374">
    <property type="component" value="Unassembled WGS sequence"/>
</dbReference>
<keyword evidence="3" id="KW-1185">Reference proteome</keyword>
<dbReference type="EMBL" id="GG693862">
    <property type="protein sequence ID" value="EES53481.1"/>
    <property type="molecule type" value="Genomic_DNA"/>
</dbReference>
<reference evidence="2 3" key="1">
    <citation type="journal article" date="2009" name="Appl. Environ. Microbiol.">
        <title>Community genomic and proteomic analyses of chemoautotrophic iron-oxidizing "Leptospirillum rubarum" (Group II) and "Leptospirillum ferrodiazotrophum" (Group III) bacteria in acid mine drainage biofilms.</title>
        <authorList>
            <person name="Goltsman D.S."/>
            <person name="Denef V.J."/>
            <person name="Singer S.W."/>
            <person name="VerBerkmoes N.C."/>
            <person name="Lefsrud M."/>
            <person name="Mueller R.S."/>
            <person name="Dick G.J."/>
            <person name="Sun C.L."/>
            <person name="Wheeler K.E."/>
            <person name="Zemla A."/>
            <person name="Baker B.J."/>
            <person name="Hauser L."/>
            <person name="Land M."/>
            <person name="Shah M.B."/>
            <person name="Thelen M.P."/>
            <person name="Hettich R.L."/>
            <person name="Banfield J.F."/>
        </authorList>
    </citation>
    <scope>NUCLEOTIDE SEQUENCE [LARGE SCALE GENOMIC DNA]</scope>
</reference>
<accession>C6HVA7</accession>
<protein>
    <submittedName>
        <fullName evidence="2">Uncharacterized protein</fullName>
    </submittedName>
</protein>
<evidence type="ECO:0000313" key="2">
    <source>
        <dbReference type="EMBL" id="EES53481.1"/>
    </source>
</evidence>
<gene>
    <name evidence="2" type="ORF">UBAL3_78920074</name>
</gene>
<dbReference type="AlphaFoldDB" id="C6HVA7"/>
<sequence>MIRNMVSPLAILFCLFVLGMDNALAAAPVPQSPPSGGEGSSANPFNMSGSALDELAPDLNLMRPNYLPWGPLTSGPFFTGNANTVPVGSFFVRDAWSDNLMFGQGLNLSSMTGLQRLDVGLMKNLEMDVVVPIGINSQDNAGTGFRSISEWGPGDTVVFFRYNFLLENDVYSFWHRPSLTIEPQFVLPSGKYTELSPTANGLDQMGNGTFNEGLYLLVKKSAKPFRFFLQVGDIIQNPTTVGANYASNNVTFTPLPCTPTGVCQNGRFNMVDGNLTSYSMALEQILDDSWGLGYVLEVVGQTQSGSSLFFGNATVPSWSFLWAAPSFEIKYPNTKRIVVTWSAGVALPVYQSNIPQMVTPFGMATVWYNGIFGYRGE</sequence>